<dbReference type="Pfam" id="PF02367">
    <property type="entry name" value="TsaE"/>
    <property type="match status" value="1"/>
</dbReference>
<dbReference type="PANTHER" id="PTHR33540">
    <property type="entry name" value="TRNA THREONYLCARBAMOYLADENOSINE BIOSYNTHESIS PROTEIN TSAE"/>
    <property type="match status" value="1"/>
</dbReference>
<comment type="caution">
    <text evidence="11">The sequence shown here is derived from an EMBL/GenBank/DDBJ whole genome shotgun (WGS) entry which is preliminary data.</text>
</comment>
<evidence type="ECO:0000313" key="11">
    <source>
        <dbReference type="EMBL" id="MYE38405.1"/>
    </source>
</evidence>
<evidence type="ECO:0000313" key="12">
    <source>
        <dbReference type="Proteomes" id="UP000449092"/>
    </source>
</evidence>
<evidence type="ECO:0000256" key="3">
    <source>
        <dbReference type="ARBA" id="ARBA00019010"/>
    </source>
</evidence>
<comment type="similarity">
    <text evidence="2">Belongs to the TsaE family.</text>
</comment>
<dbReference type="GO" id="GO:0002949">
    <property type="term" value="P:tRNA threonylcarbamoyladenosine modification"/>
    <property type="evidence" value="ECO:0007669"/>
    <property type="project" value="InterPro"/>
</dbReference>
<comment type="subcellular location">
    <subcellularLocation>
        <location evidence="1">Cytoplasm</location>
    </subcellularLocation>
</comment>
<dbReference type="InterPro" id="IPR027417">
    <property type="entry name" value="P-loop_NTPase"/>
</dbReference>
<dbReference type="SUPFAM" id="SSF52540">
    <property type="entry name" value="P-loop containing nucleoside triphosphate hydrolases"/>
    <property type="match status" value="1"/>
</dbReference>
<organism evidence="11 12">
    <name type="scientific">Candidatus Spechtbacteria bacterium SB0662_bin_43</name>
    <dbReference type="NCBI Taxonomy" id="2604897"/>
    <lineage>
        <taxon>Bacteria</taxon>
        <taxon>Candidatus Spechtiibacteriota</taxon>
    </lineage>
</organism>
<keyword evidence="4" id="KW-0963">Cytoplasm</keyword>
<gene>
    <name evidence="11" type="primary">tsaE</name>
    <name evidence="11" type="ORF">F4X82_02730</name>
</gene>
<dbReference type="PANTHER" id="PTHR33540:SF2">
    <property type="entry name" value="TRNA THREONYLCARBAMOYLADENOSINE BIOSYNTHESIS PROTEIN TSAE"/>
    <property type="match status" value="1"/>
</dbReference>
<proteinExistence type="inferred from homology"/>
<evidence type="ECO:0000256" key="10">
    <source>
        <dbReference type="ARBA" id="ARBA00032441"/>
    </source>
</evidence>
<keyword evidence="5" id="KW-0819">tRNA processing</keyword>
<evidence type="ECO:0000256" key="7">
    <source>
        <dbReference type="ARBA" id="ARBA00022741"/>
    </source>
</evidence>
<name>A0A845DAH6_9BACT</name>
<keyword evidence="11" id="KW-0808">Transferase</keyword>
<dbReference type="NCBIfam" id="TIGR00150">
    <property type="entry name" value="T6A_YjeE"/>
    <property type="match status" value="1"/>
</dbReference>
<sequence length="166" mass="18707">MIINYIIIMKTGGYVKTHRRGSKEFVSNALRDTQEVAQSVVRCARPHRDRAFVLALNGELGAGKTQVAKAISRAFGVERVIQSPTFVIMKSYPLSHPLFSVLYHFDWYRITSKAEIDGLGWGAITQNPKAFVVVEWAENCEPALPSTTLYMNIEVVSTTQRRITLF</sequence>
<dbReference type="GO" id="GO:0005524">
    <property type="term" value="F:ATP binding"/>
    <property type="evidence" value="ECO:0007669"/>
    <property type="project" value="UniProtKB-KW"/>
</dbReference>
<keyword evidence="6" id="KW-0479">Metal-binding</keyword>
<dbReference type="Gene3D" id="3.40.50.300">
    <property type="entry name" value="P-loop containing nucleotide triphosphate hydrolases"/>
    <property type="match status" value="1"/>
</dbReference>
<dbReference type="Proteomes" id="UP000449092">
    <property type="component" value="Unassembled WGS sequence"/>
</dbReference>
<dbReference type="GO" id="GO:0046872">
    <property type="term" value="F:metal ion binding"/>
    <property type="evidence" value="ECO:0007669"/>
    <property type="project" value="UniProtKB-KW"/>
</dbReference>
<evidence type="ECO:0000256" key="4">
    <source>
        <dbReference type="ARBA" id="ARBA00022490"/>
    </source>
</evidence>
<dbReference type="InterPro" id="IPR003442">
    <property type="entry name" value="T6A_TsaE"/>
</dbReference>
<accession>A0A845DAH6</accession>
<dbReference type="AlphaFoldDB" id="A0A845DAH6"/>
<protein>
    <recommendedName>
        <fullName evidence="3">tRNA threonylcarbamoyladenosine biosynthesis protein TsaE</fullName>
    </recommendedName>
    <alternativeName>
        <fullName evidence="10">t(6)A37 threonylcarbamoyladenosine biosynthesis protein TsaE</fullName>
    </alternativeName>
</protein>
<keyword evidence="9" id="KW-0460">Magnesium</keyword>
<dbReference type="EMBL" id="VXOY01000023">
    <property type="protein sequence ID" value="MYE38405.1"/>
    <property type="molecule type" value="Genomic_DNA"/>
</dbReference>
<evidence type="ECO:0000256" key="9">
    <source>
        <dbReference type="ARBA" id="ARBA00022842"/>
    </source>
</evidence>
<dbReference type="GO" id="GO:0016740">
    <property type="term" value="F:transferase activity"/>
    <property type="evidence" value="ECO:0007669"/>
    <property type="project" value="UniProtKB-KW"/>
</dbReference>
<keyword evidence="8" id="KW-0067">ATP-binding</keyword>
<evidence type="ECO:0000256" key="5">
    <source>
        <dbReference type="ARBA" id="ARBA00022694"/>
    </source>
</evidence>
<reference evidence="11 12" key="1">
    <citation type="submission" date="2019-09" db="EMBL/GenBank/DDBJ databases">
        <title>Characterisation of the sponge microbiome using genome-centric metagenomics.</title>
        <authorList>
            <person name="Engelberts J.P."/>
            <person name="Robbins S.J."/>
            <person name="De Goeij J.M."/>
            <person name="Aranda M."/>
            <person name="Bell S.C."/>
            <person name="Webster N.S."/>
        </authorList>
    </citation>
    <scope>NUCLEOTIDE SEQUENCE [LARGE SCALE GENOMIC DNA]</scope>
    <source>
        <strain evidence="11">SB0662_bin_43</strain>
    </source>
</reference>
<dbReference type="GO" id="GO:0005737">
    <property type="term" value="C:cytoplasm"/>
    <property type="evidence" value="ECO:0007669"/>
    <property type="project" value="UniProtKB-SubCell"/>
</dbReference>
<evidence type="ECO:0000256" key="2">
    <source>
        <dbReference type="ARBA" id="ARBA00007599"/>
    </source>
</evidence>
<evidence type="ECO:0000256" key="6">
    <source>
        <dbReference type="ARBA" id="ARBA00022723"/>
    </source>
</evidence>
<keyword evidence="7" id="KW-0547">Nucleotide-binding</keyword>
<evidence type="ECO:0000256" key="8">
    <source>
        <dbReference type="ARBA" id="ARBA00022840"/>
    </source>
</evidence>
<evidence type="ECO:0000256" key="1">
    <source>
        <dbReference type="ARBA" id="ARBA00004496"/>
    </source>
</evidence>